<evidence type="ECO:0000256" key="1">
    <source>
        <dbReference type="SAM" id="MobiDB-lite"/>
    </source>
</evidence>
<feature type="compositionally biased region" description="Basic residues" evidence="1">
    <location>
        <begin position="67"/>
        <end position="78"/>
    </location>
</feature>
<proteinExistence type="predicted"/>
<feature type="compositionally biased region" description="Basic and acidic residues" evidence="1">
    <location>
        <begin position="81"/>
        <end position="93"/>
    </location>
</feature>
<evidence type="ECO:0000313" key="2">
    <source>
        <dbReference type="EMBL" id="CAG6496149.1"/>
    </source>
</evidence>
<reference evidence="2" key="1">
    <citation type="submission" date="2021-05" db="EMBL/GenBank/DDBJ databases">
        <authorList>
            <person name="Alioto T."/>
            <person name="Alioto T."/>
            <person name="Gomez Garrido J."/>
        </authorList>
    </citation>
    <scope>NUCLEOTIDE SEQUENCE</scope>
</reference>
<feature type="compositionally biased region" description="Basic and acidic residues" evidence="1">
    <location>
        <begin position="13"/>
        <end position="23"/>
    </location>
</feature>
<dbReference type="AlphaFoldDB" id="A0A8D8CKE4"/>
<sequence>MFYLRGGRPPRAGRHDQARDRCPSGRSVDLPSAAPVPPGLHHGQLHFAQSRHSVSAGGRRGQPAHSGVRKHSAVRRSVLHQAKDRPADGEEGPRVSSDLAHVPAKSADRRSQCGVLHRGWPNAHRKAVHAQEWHPVGDRGRV</sequence>
<dbReference type="EMBL" id="HBUE01130357">
    <property type="protein sequence ID" value="CAG6496149.1"/>
    <property type="molecule type" value="Transcribed_RNA"/>
</dbReference>
<accession>A0A8D8CKE4</accession>
<organism evidence="2">
    <name type="scientific">Culex pipiens</name>
    <name type="common">House mosquito</name>
    <dbReference type="NCBI Taxonomy" id="7175"/>
    <lineage>
        <taxon>Eukaryota</taxon>
        <taxon>Metazoa</taxon>
        <taxon>Ecdysozoa</taxon>
        <taxon>Arthropoda</taxon>
        <taxon>Hexapoda</taxon>
        <taxon>Insecta</taxon>
        <taxon>Pterygota</taxon>
        <taxon>Neoptera</taxon>
        <taxon>Endopterygota</taxon>
        <taxon>Diptera</taxon>
        <taxon>Nematocera</taxon>
        <taxon>Culicoidea</taxon>
        <taxon>Culicidae</taxon>
        <taxon>Culicinae</taxon>
        <taxon>Culicini</taxon>
        <taxon>Culex</taxon>
        <taxon>Culex</taxon>
    </lineage>
</organism>
<feature type="region of interest" description="Disordered" evidence="1">
    <location>
        <begin position="1"/>
        <end position="112"/>
    </location>
</feature>
<name>A0A8D8CKE4_CULPI</name>
<protein>
    <submittedName>
        <fullName evidence="2">(northern house mosquito) hypothetical protein</fullName>
    </submittedName>
</protein>